<reference evidence="2 3" key="1">
    <citation type="submission" date="2017-04" db="EMBL/GenBank/DDBJ databases">
        <title>Compelte genome sequence of WV33.</title>
        <authorList>
            <person name="Lee P.C."/>
        </authorList>
    </citation>
    <scope>NUCLEOTIDE SEQUENCE [LARGE SCALE GENOMIC DNA]</scope>
    <source>
        <strain evidence="2 3">WV33</strain>
    </source>
</reference>
<dbReference type="KEGG" id="ffa:FFWV33_17280"/>
<dbReference type="InterPro" id="IPR008670">
    <property type="entry name" value="CoA_reduct_LuxC"/>
</dbReference>
<dbReference type="AlphaFoldDB" id="A0A2S1LH94"/>
<evidence type="ECO:0000313" key="2">
    <source>
        <dbReference type="EMBL" id="AWG23155.1"/>
    </source>
</evidence>
<evidence type="ECO:0000256" key="1">
    <source>
        <dbReference type="ARBA" id="ARBA00022857"/>
    </source>
</evidence>
<gene>
    <name evidence="2" type="ORF">FFWV33_17280</name>
</gene>
<organism evidence="2 3">
    <name type="scientific">Flavobacterium faecale</name>
    <dbReference type="NCBI Taxonomy" id="1355330"/>
    <lineage>
        <taxon>Bacteria</taxon>
        <taxon>Pseudomonadati</taxon>
        <taxon>Bacteroidota</taxon>
        <taxon>Flavobacteriia</taxon>
        <taxon>Flavobacteriales</taxon>
        <taxon>Flavobacteriaceae</taxon>
        <taxon>Flavobacterium</taxon>
    </lineage>
</organism>
<dbReference type="Proteomes" id="UP000244527">
    <property type="component" value="Chromosome"/>
</dbReference>
<dbReference type="GO" id="GO:0003995">
    <property type="term" value="F:acyl-CoA dehydrogenase activity"/>
    <property type="evidence" value="ECO:0007669"/>
    <property type="project" value="InterPro"/>
</dbReference>
<dbReference type="GO" id="GO:0008218">
    <property type="term" value="P:bioluminescence"/>
    <property type="evidence" value="ECO:0007669"/>
    <property type="project" value="InterPro"/>
</dbReference>
<dbReference type="OrthoDB" id="1522941at2"/>
<dbReference type="EMBL" id="CP020918">
    <property type="protein sequence ID" value="AWG23155.1"/>
    <property type="molecule type" value="Genomic_DNA"/>
</dbReference>
<name>A0A2S1LH94_9FLAO</name>
<keyword evidence="3" id="KW-1185">Reference proteome</keyword>
<sequence length="352" mass="40108">MTLETKKNAFIELGKFLSQFTEAGNAQKEDVLGNDIFFDSFVDLILLTQSHNGWYTPEQVYFALQSWSEALTQENLNTWLNAYDLNAVSEKTVALILAGNIPLVGFHDFLSVLICGHRALIKLSSNDQHLLPFLAKYLIHVQAEFSKKIIFAEGKLENFDLVIATGSNNTARYFEFYFKDKPSIIRKSRNSIAILNGGETKEQLTALGEDIFRYFGLGCRNVSKLFVPKGYVFDPFFEAMFAYQGVIHYEKYANNYDYNKAVFLMSNFKLLDNGFLTIKEDASHASPISSVFYEFYDNLADLDQKLQQEEENIQCIVSNNLIANSIAFGQTQKPNLWDYADNVDTITFLLIT</sequence>
<accession>A0A2S1LH94</accession>
<keyword evidence="1" id="KW-0521">NADP</keyword>
<dbReference type="SUPFAM" id="SSF53720">
    <property type="entry name" value="ALDH-like"/>
    <property type="match status" value="1"/>
</dbReference>
<dbReference type="RefSeq" id="WP_108742059.1">
    <property type="nucleotide sequence ID" value="NZ_CP020918.1"/>
</dbReference>
<proteinExistence type="predicted"/>
<dbReference type="Pfam" id="PF05893">
    <property type="entry name" value="LuxC"/>
    <property type="match status" value="1"/>
</dbReference>
<evidence type="ECO:0000313" key="3">
    <source>
        <dbReference type="Proteomes" id="UP000244527"/>
    </source>
</evidence>
<protein>
    <submittedName>
        <fullName evidence="2">Acyl-CoA reductase</fullName>
    </submittedName>
</protein>
<dbReference type="InterPro" id="IPR016161">
    <property type="entry name" value="Ald_DH/histidinol_DH"/>
</dbReference>